<dbReference type="OrthoDB" id="8527901at2"/>
<feature type="region of interest" description="Disordered" evidence="2">
    <location>
        <begin position="858"/>
        <end position="888"/>
    </location>
</feature>
<proteinExistence type="predicted"/>
<feature type="compositionally biased region" description="Basic and acidic residues" evidence="2">
    <location>
        <begin position="858"/>
        <end position="873"/>
    </location>
</feature>
<dbReference type="NCBIfam" id="TIGR02680">
    <property type="entry name" value="TIGR02680 family protein"/>
    <property type="match status" value="1"/>
</dbReference>
<feature type="coiled-coil region" evidence="1">
    <location>
        <begin position="469"/>
        <end position="514"/>
    </location>
</feature>
<feature type="compositionally biased region" description="Basic and acidic residues" evidence="2">
    <location>
        <begin position="397"/>
        <end position="409"/>
    </location>
</feature>
<dbReference type="SUPFAM" id="SSF52540">
    <property type="entry name" value="P-loop containing nucleoside triphosphate hydrolases"/>
    <property type="match status" value="1"/>
</dbReference>
<comment type="caution">
    <text evidence="3">The sequence shown here is derived from an EMBL/GenBank/DDBJ whole genome shotgun (WGS) entry which is preliminary data.</text>
</comment>
<feature type="region of interest" description="Disordered" evidence="2">
    <location>
        <begin position="570"/>
        <end position="590"/>
    </location>
</feature>
<keyword evidence="4" id="KW-1185">Reference proteome</keyword>
<feature type="region of interest" description="Disordered" evidence="2">
    <location>
        <begin position="301"/>
        <end position="328"/>
    </location>
</feature>
<organism evidence="3 4">
    <name type="scientific">Saccharopolyspora spinosa</name>
    <dbReference type="NCBI Taxonomy" id="60894"/>
    <lineage>
        <taxon>Bacteria</taxon>
        <taxon>Bacillati</taxon>
        <taxon>Actinomycetota</taxon>
        <taxon>Actinomycetes</taxon>
        <taxon>Pseudonocardiales</taxon>
        <taxon>Pseudonocardiaceae</taxon>
        <taxon>Saccharopolyspora</taxon>
    </lineage>
</organism>
<name>A0A2N3Y7I6_SACSN</name>
<feature type="region of interest" description="Disordered" evidence="2">
    <location>
        <begin position="366"/>
        <end position="412"/>
    </location>
</feature>
<dbReference type="Pfam" id="PF13558">
    <property type="entry name" value="SbcC_Walker_B"/>
    <property type="match status" value="1"/>
</dbReference>
<evidence type="ECO:0000313" key="4">
    <source>
        <dbReference type="Proteomes" id="UP000233786"/>
    </source>
</evidence>
<feature type="compositionally biased region" description="Basic and acidic residues" evidence="2">
    <location>
        <begin position="375"/>
        <end position="386"/>
    </location>
</feature>
<dbReference type="RefSeq" id="WP_010310426.1">
    <property type="nucleotide sequence ID" value="NZ_CP061007.1"/>
</dbReference>
<accession>A0A2N3Y7I6</accession>
<reference evidence="3" key="1">
    <citation type="submission" date="2017-12" db="EMBL/GenBank/DDBJ databases">
        <title>Sequencing the genomes of 1000 Actinobacteria strains.</title>
        <authorList>
            <person name="Klenk H.-P."/>
        </authorList>
    </citation>
    <scope>NUCLEOTIDE SEQUENCE [LARGE SCALE GENOMIC DNA]</scope>
    <source>
        <strain evidence="3">DSM 44228</strain>
    </source>
</reference>
<dbReference type="Proteomes" id="UP000233786">
    <property type="component" value="Unassembled WGS sequence"/>
</dbReference>
<protein>
    <submittedName>
        <fullName evidence="3">Uncharacterized protein (TIGR02680 family)</fullName>
    </submittedName>
</protein>
<dbReference type="InterPro" id="IPR013496">
    <property type="entry name" value="CHP02680"/>
</dbReference>
<evidence type="ECO:0000256" key="2">
    <source>
        <dbReference type="SAM" id="MobiDB-lite"/>
    </source>
</evidence>
<sequence length="1341" mass="148526">MTVTELNANRDQQQRWRPTRAGIVNIWRYYGETFEFHRGRLLLRGPNGTGKSKALELLLPYLFDASLRPHRLSTFGSGDRTMHWNLMGEGNTGSTRVGYVWLEFGRVIDGEPAWFGCGARLQATANTKNVTSTYFTTARRIGLPGGVRLVNDAGRPLIKNDLVAEIGDTGEVYGSPADYRRAVRQTLFPGVSEQRYDALITALLQLRTPKLSERLDPSVLSTLLSKALPPLDHTDIAEIAEGFERLDRQREELKAIDDEVIEAGKLAVRQKTYAQRVLRSTAAGLITATSKMTEVTRAARESREEHTKAQAELATVTERDKNLAAEKSRTDTRIEGIVDSPAYREGSRLPQLRQSVAAAERHAAEAARHAANLHEQAERDAERAAELARAAQQAEQETDRRASDARQASERVSMPAVFEEIARSADTASGRRLLRAAVDSKGEQVTQVRRAASAHRAAVERRSTAERWEEATREQLAVAERAAAAARQARQRRFEELAAELARWAKACRQLEMREPDRLAELVTDRAAVLGIVRDAETVVRERFSSTETELRATRDGLLAEITGHAAERGELERHVDRPPPAPRTRDMDRASADGASLWRLLEFRSEVPEDVRTAVEAGLEAAGLLDAWVLPKGTLSAPDRDTFAETLFSVAAPGRSLADLLVVDENSPVGADRVHRLLAGIAFGDTAPNHPAAIGGDGTWRLASAHGRWHKPEAEYIGAAARERARRRRIAELDELIEVLRDSVDDVGDRLRSVTQQREALAAELAQRPGFDGVDAAADELAKAELLWADRADAVSAAEHDRQSREAEVAAAWQELVSEAATHGLPTAEDKLDDVDAAVRNLRAAADHWLDIRAESRTAADRARDARHRADETSGNAAAAQETADERGQEAENAAIKLRTIEESVGTEFRKLDEDLAGLRGRSSEIAVEQQRLRESERRLVEQIGALAERQREDESRMAAATGARDGAEERFREQVAGCLPEDARVELDPGPLNGKRSTLDAARKLAEQLSGVLHEPKNVREAEGRLAQAVHDAQPLLVGRADLELEQGEEISLFTATVDGVRHGAVALLKLLRADQERTAEQITAAERELFDQTLTGDTRRHIAERIRTANELVDTMNHRLERVRTASNVRVRLVWQVDPQLPAGTREARELLLRNPATLAEPERDALHRFFRERVDEARSADTATGWEQQLLQVLDYTAWHQFVVKVERGRGDGWQPVTKRLHGALSGGEKAIVLHLPLFAAAAAHYQSTPVAPRLILLDEVFVGVDSTNRGQLLELLVGFDLDLVLTSDHEWCDYQELTGIAIHQLVTSTDDDAVTTVRFTWDGHELRADDEERLDG</sequence>
<dbReference type="InterPro" id="IPR027417">
    <property type="entry name" value="P-loop_NTPase"/>
</dbReference>
<dbReference type="EMBL" id="PJNB01000001">
    <property type="protein sequence ID" value="PKW18835.1"/>
    <property type="molecule type" value="Genomic_DNA"/>
</dbReference>
<dbReference type="STRING" id="994479.GCA_000194155_04988"/>
<evidence type="ECO:0000256" key="1">
    <source>
        <dbReference type="SAM" id="Coils"/>
    </source>
</evidence>
<evidence type="ECO:0000313" key="3">
    <source>
        <dbReference type="EMBL" id="PKW18835.1"/>
    </source>
</evidence>
<keyword evidence="1" id="KW-0175">Coiled coil</keyword>
<gene>
    <name evidence="3" type="ORF">A8926_6968</name>
</gene>
<dbReference type="Gene3D" id="3.40.50.300">
    <property type="entry name" value="P-loop containing nucleotide triphosphate hydrolases"/>
    <property type="match status" value="1"/>
</dbReference>
<feature type="compositionally biased region" description="Basic and acidic residues" evidence="2">
    <location>
        <begin position="317"/>
        <end position="328"/>
    </location>
</feature>